<proteinExistence type="predicted"/>
<dbReference type="Proteomes" id="UP000027064">
    <property type="component" value="Unassembled WGS sequence"/>
</dbReference>
<reference evidence="3 4" key="1">
    <citation type="submission" date="2014-05" db="EMBL/GenBank/DDBJ databases">
        <title>Genome Sequence of Flavobacterium sp. EM1321.</title>
        <authorList>
            <person name="Shin S.-K."/>
            <person name="Yi H."/>
        </authorList>
    </citation>
    <scope>NUCLEOTIDE SEQUENCE [LARGE SCALE GENOMIC DNA]</scope>
    <source>
        <strain evidence="3 4">EM1321</strain>
    </source>
</reference>
<name>A0A066WQD0_9FLAO</name>
<dbReference type="Gene3D" id="2.30.110.10">
    <property type="entry name" value="Electron Transport, Fmn-binding Protein, Chain A"/>
    <property type="match status" value="1"/>
</dbReference>
<dbReference type="STRING" id="1492738.FEM21_21550"/>
<evidence type="ECO:0000313" key="4">
    <source>
        <dbReference type="Proteomes" id="UP000027064"/>
    </source>
</evidence>
<comment type="caution">
    <text evidence="3">The sequence shown here is derived from an EMBL/GenBank/DDBJ whole genome shotgun (WGS) entry which is preliminary data.</text>
</comment>
<dbReference type="RefSeq" id="WP_035660292.1">
    <property type="nucleotide sequence ID" value="NZ_JNCA01000019.1"/>
</dbReference>
<dbReference type="EMBL" id="JNCA01000019">
    <property type="protein sequence ID" value="KDN54773.1"/>
    <property type="molecule type" value="Genomic_DNA"/>
</dbReference>
<dbReference type="InterPro" id="IPR011576">
    <property type="entry name" value="Pyridox_Oxase_N"/>
</dbReference>
<keyword evidence="4" id="KW-1185">Reference proteome</keyword>
<dbReference type="Pfam" id="PF01243">
    <property type="entry name" value="PNPOx_N"/>
    <property type="match status" value="1"/>
</dbReference>
<dbReference type="PATRIC" id="fig|1492738.3.peg.2144"/>
<sequence length="209" mass="24227">MAQNFHQIAFTDAVKALQTEHGSRNSYERMEKFNVIDGLSENEMRFIANRDSFYLASFGANNFPYVQHRGGPKGFVKVLDEHQIGFIDFTGNKQYITVGNIATNNNVALIMVDYPTQSRLKIYAKTEIVELKDNPELLATLDLENYKFRPERMMVFHIEAYDWNCPQHITPRYTGAEIKVALQPQQDYIEKLEEENKRLIEKLKEAGIN</sequence>
<dbReference type="OrthoDB" id="9796486at2"/>
<dbReference type="SUPFAM" id="SSF50475">
    <property type="entry name" value="FMN-binding split barrel"/>
    <property type="match status" value="1"/>
</dbReference>
<gene>
    <name evidence="3" type="ORF">FEM21_21550</name>
</gene>
<evidence type="ECO:0000256" key="1">
    <source>
        <dbReference type="SAM" id="Coils"/>
    </source>
</evidence>
<dbReference type="PANTHER" id="PTHR42815:SF2">
    <property type="entry name" value="FAD-BINDING, PUTATIVE (AFU_ORTHOLOGUE AFUA_6G07600)-RELATED"/>
    <property type="match status" value="1"/>
</dbReference>
<keyword evidence="1" id="KW-0175">Coiled coil</keyword>
<dbReference type="InterPro" id="IPR012349">
    <property type="entry name" value="Split_barrel_FMN-bd"/>
</dbReference>
<accession>A0A066WQD0</accession>
<organism evidence="3 4">
    <name type="scientific">Flavobacterium seoulense</name>
    <dbReference type="NCBI Taxonomy" id="1492738"/>
    <lineage>
        <taxon>Bacteria</taxon>
        <taxon>Pseudomonadati</taxon>
        <taxon>Bacteroidota</taxon>
        <taxon>Flavobacteriia</taxon>
        <taxon>Flavobacteriales</taxon>
        <taxon>Flavobacteriaceae</taxon>
        <taxon>Flavobacterium</taxon>
    </lineage>
</organism>
<dbReference type="PANTHER" id="PTHR42815">
    <property type="entry name" value="FAD-BINDING, PUTATIVE (AFU_ORTHOLOGUE AFUA_6G07600)-RELATED"/>
    <property type="match status" value="1"/>
</dbReference>
<feature type="domain" description="Pyridoxamine 5'-phosphate oxidase N-terminal" evidence="2">
    <location>
        <begin position="44"/>
        <end position="138"/>
    </location>
</feature>
<dbReference type="AlphaFoldDB" id="A0A066WQD0"/>
<feature type="coiled-coil region" evidence="1">
    <location>
        <begin position="182"/>
        <end position="209"/>
    </location>
</feature>
<evidence type="ECO:0000259" key="2">
    <source>
        <dbReference type="Pfam" id="PF01243"/>
    </source>
</evidence>
<dbReference type="eggNOG" id="COG3576">
    <property type="taxonomic scope" value="Bacteria"/>
</dbReference>
<evidence type="ECO:0000313" key="3">
    <source>
        <dbReference type="EMBL" id="KDN54773.1"/>
    </source>
</evidence>
<protein>
    <submittedName>
        <fullName evidence="3">Pyridoxamine 5'-phosphate oxidase</fullName>
    </submittedName>
</protein>